<keyword evidence="3" id="KW-0813">Transport</keyword>
<comment type="caution">
    <text evidence="12">The sequence shown here is derived from an EMBL/GenBank/DDBJ whole genome shotgun (WGS) entry which is preliminary data.</text>
</comment>
<organism evidence="12 13">
    <name type="scientific">Tenacibaculum discolor</name>
    <dbReference type="NCBI Taxonomy" id="361581"/>
    <lineage>
        <taxon>Bacteria</taxon>
        <taxon>Pseudomonadati</taxon>
        <taxon>Bacteroidota</taxon>
        <taxon>Flavobacteriia</taxon>
        <taxon>Flavobacteriales</taxon>
        <taxon>Flavobacteriaceae</taxon>
        <taxon>Tenacibaculum</taxon>
    </lineage>
</organism>
<evidence type="ECO:0000256" key="1">
    <source>
        <dbReference type="ARBA" id="ARBA00004383"/>
    </source>
</evidence>
<keyword evidence="6" id="KW-0812">Transmembrane</keyword>
<dbReference type="NCBIfam" id="TIGR01352">
    <property type="entry name" value="tonB_Cterm"/>
    <property type="match status" value="1"/>
</dbReference>
<dbReference type="PROSITE" id="PS52015">
    <property type="entry name" value="TONB_CTD"/>
    <property type="match status" value="1"/>
</dbReference>
<evidence type="ECO:0000259" key="10">
    <source>
        <dbReference type="PROSITE" id="PS52015"/>
    </source>
</evidence>
<reference evidence="11 14" key="3">
    <citation type="submission" date="2023-07" db="EMBL/GenBank/DDBJ databases">
        <title>Genome content predicts the carbon catabolic preferences of heterotrophic bacteria.</title>
        <authorList>
            <person name="Gralka M."/>
        </authorList>
    </citation>
    <scope>NUCLEOTIDE SEQUENCE [LARGE SCALE GENOMIC DNA]</scope>
    <source>
        <strain evidence="11 14">4G03</strain>
    </source>
</reference>
<proteinExistence type="inferred from homology"/>
<keyword evidence="7" id="KW-0653">Protein transport</keyword>
<evidence type="ECO:0000256" key="4">
    <source>
        <dbReference type="ARBA" id="ARBA00022475"/>
    </source>
</evidence>
<evidence type="ECO:0000256" key="6">
    <source>
        <dbReference type="ARBA" id="ARBA00022692"/>
    </source>
</evidence>
<keyword evidence="14" id="KW-1185">Reference proteome</keyword>
<dbReference type="InterPro" id="IPR051045">
    <property type="entry name" value="TonB-dependent_transducer"/>
</dbReference>
<evidence type="ECO:0000313" key="11">
    <source>
        <dbReference type="EMBL" id="MDP2542239.1"/>
    </source>
</evidence>
<dbReference type="InterPro" id="IPR006260">
    <property type="entry name" value="TonB/TolA_C"/>
</dbReference>
<evidence type="ECO:0000256" key="8">
    <source>
        <dbReference type="ARBA" id="ARBA00022989"/>
    </source>
</evidence>
<evidence type="ECO:0000256" key="3">
    <source>
        <dbReference type="ARBA" id="ARBA00022448"/>
    </source>
</evidence>
<protein>
    <submittedName>
        <fullName evidence="11">Energy transducer TonB</fullName>
    </submittedName>
</protein>
<dbReference type="EMBL" id="JAUYVU010000009">
    <property type="protein sequence ID" value="MDP2542239.1"/>
    <property type="molecule type" value="Genomic_DNA"/>
</dbReference>
<dbReference type="GO" id="GO:0015031">
    <property type="term" value="P:protein transport"/>
    <property type="evidence" value="ECO:0007669"/>
    <property type="project" value="UniProtKB-KW"/>
</dbReference>
<dbReference type="AlphaFoldDB" id="A0A2G1BRT2"/>
<dbReference type="EMBL" id="PDUU01000013">
    <property type="protein sequence ID" value="PHN96737.1"/>
    <property type="molecule type" value="Genomic_DNA"/>
</dbReference>
<gene>
    <name evidence="12" type="ORF">CSC81_13520</name>
    <name evidence="11" type="ORF">Q8W23_12200</name>
</gene>
<dbReference type="GO" id="GO:0098797">
    <property type="term" value="C:plasma membrane protein complex"/>
    <property type="evidence" value="ECO:0007669"/>
    <property type="project" value="TreeGrafter"/>
</dbReference>
<evidence type="ECO:0000313" key="14">
    <source>
        <dbReference type="Proteomes" id="UP001242342"/>
    </source>
</evidence>
<dbReference type="GO" id="GO:0031992">
    <property type="term" value="F:energy transducer activity"/>
    <property type="evidence" value="ECO:0007669"/>
    <property type="project" value="TreeGrafter"/>
</dbReference>
<comment type="subcellular location">
    <subcellularLocation>
        <location evidence="1">Cell inner membrane</location>
        <topology evidence="1">Single-pass membrane protein</topology>
        <orientation evidence="1">Periplasmic side</orientation>
    </subcellularLocation>
</comment>
<dbReference type="InterPro" id="IPR037682">
    <property type="entry name" value="TonB_C"/>
</dbReference>
<keyword evidence="4" id="KW-1003">Cell membrane</keyword>
<name>A0A2G1BRT2_9FLAO</name>
<dbReference type="Proteomes" id="UP000222163">
    <property type="component" value="Unassembled WGS sequence"/>
</dbReference>
<dbReference type="Gene3D" id="3.30.1150.10">
    <property type="match status" value="1"/>
</dbReference>
<keyword evidence="5" id="KW-0997">Cell inner membrane</keyword>
<dbReference type="SUPFAM" id="SSF74653">
    <property type="entry name" value="TolA/TonB C-terminal domain"/>
    <property type="match status" value="1"/>
</dbReference>
<comment type="similarity">
    <text evidence="2">Belongs to the TonB family.</text>
</comment>
<evidence type="ECO:0000256" key="2">
    <source>
        <dbReference type="ARBA" id="ARBA00006555"/>
    </source>
</evidence>
<evidence type="ECO:0000256" key="5">
    <source>
        <dbReference type="ARBA" id="ARBA00022519"/>
    </source>
</evidence>
<keyword evidence="8" id="KW-1133">Transmembrane helix</keyword>
<reference evidence="12 13" key="1">
    <citation type="journal article" date="2016" name="Nat. Commun.">
        <title>Microbial interactions lead to rapid micro-scale successions on model marine particles.</title>
        <authorList>
            <person name="Datta M.S."/>
            <person name="Sliwerska E."/>
            <person name="Gore J."/>
            <person name="Polz M.F."/>
            <person name="Cordero O.X."/>
        </authorList>
    </citation>
    <scope>NUCLEOTIDE SEQUENCE [LARGE SCALE GENOMIC DNA]</scope>
    <source>
        <strain evidence="12 13">4G03</strain>
    </source>
</reference>
<dbReference type="Pfam" id="PF03544">
    <property type="entry name" value="TonB_C"/>
    <property type="match status" value="1"/>
</dbReference>
<accession>A0A2G1BRT2</accession>
<feature type="domain" description="TonB C-terminal" evidence="10">
    <location>
        <begin position="129"/>
        <end position="220"/>
    </location>
</feature>
<evidence type="ECO:0000313" key="13">
    <source>
        <dbReference type="Proteomes" id="UP000222163"/>
    </source>
</evidence>
<reference evidence="12" key="2">
    <citation type="submission" date="2017-10" db="EMBL/GenBank/DDBJ databases">
        <authorList>
            <person name="Enke T.N."/>
            <person name="Cordero O.X."/>
        </authorList>
    </citation>
    <scope>NUCLEOTIDE SEQUENCE</scope>
    <source>
        <strain evidence="12">4G03</strain>
    </source>
</reference>
<dbReference type="GO" id="GO:0055085">
    <property type="term" value="P:transmembrane transport"/>
    <property type="evidence" value="ECO:0007669"/>
    <property type="project" value="InterPro"/>
</dbReference>
<keyword evidence="9" id="KW-0472">Membrane</keyword>
<dbReference type="Proteomes" id="UP001242342">
    <property type="component" value="Unassembled WGS sequence"/>
</dbReference>
<sequence>MKHIFTFLLFSISFSYSQEKCETSNENYQDMNTISITKCSIEDVKEALETEKTKEISTRKRHRKLRKANAISTKSNKVEEIKSKNTLVQKLNIKEDILTSLDKIPFHLVEQIPLFDECKKTPILQQSKCFEKEMIKHIVRNFDYPKEALRKKIEGKILVQFTIDKEGNVVDIKKKGPKNSDLLKKEAHRLIASLPHFIPGSHKGSFVNVKYALPIIFKVP</sequence>
<evidence type="ECO:0000313" key="12">
    <source>
        <dbReference type="EMBL" id="PHN96737.1"/>
    </source>
</evidence>
<evidence type="ECO:0000256" key="7">
    <source>
        <dbReference type="ARBA" id="ARBA00022927"/>
    </source>
</evidence>
<dbReference type="RefSeq" id="WP_099216276.1">
    <property type="nucleotide sequence ID" value="NZ_JAUYVU010000009.1"/>
</dbReference>
<dbReference type="PANTHER" id="PTHR33446:SF2">
    <property type="entry name" value="PROTEIN TONB"/>
    <property type="match status" value="1"/>
</dbReference>
<evidence type="ECO:0000256" key="9">
    <source>
        <dbReference type="ARBA" id="ARBA00023136"/>
    </source>
</evidence>
<dbReference type="PANTHER" id="PTHR33446">
    <property type="entry name" value="PROTEIN TONB-RELATED"/>
    <property type="match status" value="1"/>
</dbReference>